<evidence type="ECO:0008006" key="3">
    <source>
        <dbReference type="Google" id="ProtNLM"/>
    </source>
</evidence>
<gene>
    <name evidence="1" type="ORF">CE11_01201</name>
</gene>
<proteinExistence type="predicted"/>
<evidence type="ECO:0000313" key="2">
    <source>
        <dbReference type="Proteomes" id="UP000241137"/>
    </source>
</evidence>
<organism evidence="1 2">
    <name type="scientific">Megavirus courdo11</name>
    <dbReference type="NCBI Taxonomy" id="1128140"/>
    <lineage>
        <taxon>Viruses</taxon>
        <taxon>Varidnaviria</taxon>
        <taxon>Bamfordvirae</taxon>
        <taxon>Nucleocytoviricota</taxon>
        <taxon>Megaviricetes</taxon>
        <taxon>Imitervirales</taxon>
        <taxon>Mimiviridae</taxon>
        <taxon>Megamimivirinae</taxon>
        <taxon>Megavirus</taxon>
        <taxon>Megavirus chilense</taxon>
    </lineage>
</organism>
<dbReference type="EMBL" id="JX975216">
    <property type="protein sequence ID" value="AFX93227.1"/>
    <property type="molecule type" value="Genomic_DNA"/>
</dbReference>
<accession>K7YGL6</accession>
<name>K7YGL6_9VIRU</name>
<protein>
    <recommendedName>
        <fullName evidence="3">Ankyrin repeat protein</fullName>
    </recommendedName>
</protein>
<sequence length="311" mass="37010">MLDIYYDACSNGRIKIVKYLSSKSFVDDTVEKKGYELAKKNWQYEVMRYFSLKGFEIIINVFLVRNISNKADLEFLEYILSFKENKNKFIKIFLSLDENNVYNYNKIINSVLYKNHYITIKYLIKKDNNFITHINKYLFLIIFHDDMELFEQYFLSSTIALNVIFESVMMCGAIKILKFLLERYKNFIITDNLFAKAIKYGQNEIIEYLFLHNKLLSTNYETILFAVDNKKFNTINKIITIGINIIKIKDTYLFDIFKKLIQNNNCDVLQLLLTNNHIPNNINILIRLTKNKIIQNLLKSYIPIGYKICYN</sequence>
<reference evidence="1 2" key="1">
    <citation type="journal article" date="2014" name="Virus Genes">
        <title>Complete genome sequence of Courdo11 virus, a member of the family Mimiviridae.</title>
        <authorList>
            <person name="Yoosuf N."/>
            <person name="Pagnier I."/>
            <person name="Fournous G."/>
            <person name="Robert C."/>
            <person name="La Scola B."/>
            <person name="Raoult D."/>
            <person name="Colson P."/>
        </authorList>
    </citation>
    <scope>NUCLEOTIDE SEQUENCE [LARGE SCALE GENOMIC DNA]</scope>
</reference>
<dbReference type="Proteomes" id="UP000241137">
    <property type="component" value="Segment"/>
</dbReference>
<evidence type="ECO:0000313" key="1">
    <source>
        <dbReference type="EMBL" id="AFX93227.1"/>
    </source>
</evidence>